<feature type="region of interest" description="Disordered" evidence="1">
    <location>
        <begin position="244"/>
        <end position="268"/>
    </location>
</feature>
<sequence length="268" mass="29063">MGNEPDAKRALRLLDALAGGHAARMRPAGPSACVLELCDGRRRRCPIALIEQMAAQGWIVRQSDAGGKGDRIIATEDGLSWRRRMAAGGGFADQHRDIGTLRLGDRERATANLAESPLARLARSRGRGQRPWLDAAQLAAGERLRADFEFGQLRQKVTASWNPARTVRDGAGAGGAADLSDRAIDARARFNAALDAVGPELAGLLVDVCCFLKGLEEIECARGWPRRSAKVVLRTALSALDRHYNPPRNRSAPMRHWGSDGYRPTLST</sequence>
<dbReference type="InterPro" id="IPR045599">
    <property type="entry name" value="DUF6456"/>
</dbReference>
<dbReference type="EMBL" id="CP036532">
    <property type="protein sequence ID" value="QBK30073.1"/>
    <property type="molecule type" value="Genomic_DNA"/>
</dbReference>
<evidence type="ECO:0000259" key="2">
    <source>
        <dbReference type="Pfam" id="PF20057"/>
    </source>
</evidence>
<dbReference type="GeneID" id="90766715"/>
<evidence type="ECO:0000313" key="4">
    <source>
        <dbReference type="Proteomes" id="UP000293719"/>
    </source>
</evidence>
<dbReference type="RefSeq" id="WP_131615775.1">
    <property type="nucleotide sequence ID" value="NZ_CP036532.1"/>
</dbReference>
<dbReference type="Proteomes" id="UP000293719">
    <property type="component" value="Chromosome"/>
</dbReference>
<keyword evidence="4" id="KW-1185">Reference proteome</keyword>
<proteinExistence type="predicted"/>
<evidence type="ECO:0000256" key="1">
    <source>
        <dbReference type="SAM" id="MobiDB-lite"/>
    </source>
</evidence>
<dbReference type="KEGG" id="rpod:E0E05_05345"/>
<dbReference type="AlphaFoldDB" id="A0A4P6UZV3"/>
<name>A0A4P6UZV3_9HYPH</name>
<organism evidence="3 4">
    <name type="scientific">Roseitalea porphyridii</name>
    <dbReference type="NCBI Taxonomy" id="1852022"/>
    <lineage>
        <taxon>Bacteria</taxon>
        <taxon>Pseudomonadati</taxon>
        <taxon>Pseudomonadota</taxon>
        <taxon>Alphaproteobacteria</taxon>
        <taxon>Hyphomicrobiales</taxon>
        <taxon>Ahrensiaceae</taxon>
        <taxon>Roseitalea</taxon>
    </lineage>
</organism>
<evidence type="ECO:0000313" key="3">
    <source>
        <dbReference type="EMBL" id="QBK30073.1"/>
    </source>
</evidence>
<feature type="domain" description="DUF6456" evidence="2">
    <location>
        <begin position="110"/>
        <end position="245"/>
    </location>
</feature>
<protein>
    <recommendedName>
        <fullName evidence="2">DUF6456 domain-containing protein</fullName>
    </recommendedName>
</protein>
<accession>A0A4P6UZV3</accession>
<gene>
    <name evidence="3" type="ORF">E0E05_05345</name>
</gene>
<dbReference type="Pfam" id="PF20057">
    <property type="entry name" value="DUF6456"/>
    <property type="match status" value="1"/>
</dbReference>
<dbReference type="OrthoDB" id="7476630at2"/>
<reference evidence="3 4" key="1">
    <citation type="journal article" date="2017" name="Int. J. Syst. Evol. Microbiol.">
        <title>Roseitalea porphyridii gen. nov., sp. nov., isolated from a red alga, and reclassification of Hoeflea suaedae Chung et al. 2013 as Pseudohoeflea suaedae gen. nov., comb. nov.</title>
        <authorList>
            <person name="Hyeon J.W."/>
            <person name="Jeong S.E."/>
            <person name="Baek K."/>
            <person name="Jeon C.O."/>
        </authorList>
    </citation>
    <scope>NUCLEOTIDE SEQUENCE [LARGE SCALE GENOMIC DNA]</scope>
    <source>
        <strain evidence="3 4">MA7-20</strain>
    </source>
</reference>